<dbReference type="STRING" id="267212.GCA_001063965_00344"/>
<dbReference type="RefSeq" id="WP_007342693.1">
    <property type="nucleotide sequence ID" value="NZ_GL878494.1"/>
</dbReference>
<evidence type="ECO:0000313" key="3">
    <source>
        <dbReference type="Proteomes" id="UP000004105"/>
    </source>
</evidence>
<comment type="caution">
    <text evidence="2">The sequence shown here is derived from an EMBL/GenBank/DDBJ whole genome shotgun (WGS) entry which is preliminary data.</text>
</comment>
<keyword evidence="2" id="KW-0456">Lyase</keyword>
<dbReference type="EC" id="4.2.1.75" evidence="2"/>
<dbReference type="InterPro" id="IPR003754">
    <property type="entry name" value="4pyrrol_synth_uPrphyn_synth"/>
</dbReference>
<protein>
    <submittedName>
        <fullName evidence="2">Uroporphyrinogen-III synthase</fullName>
        <ecNumber evidence="2">4.2.1.75</ecNumber>
    </submittedName>
</protein>
<organism evidence="2 3">
    <name type="scientific">Neisseria bacilliformis ATCC BAA-1200</name>
    <dbReference type="NCBI Taxonomy" id="888742"/>
    <lineage>
        <taxon>Bacteria</taxon>
        <taxon>Pseudomonadati</taxon>
        <taxon>Pseudomonadota</taxon>
        <taxon>Betaproteobacteria</taxon>
        <taxon>Neisseriales</taxon>
        <taxon>Neisseriaceae</taxon>
        <taxon>Neisseria</taxon>
    </lineage>
</organism>
<sequence length="257" mass="27703">MRRPVFSRFAAIRFQTAMPTLLIVRPPEQAAADLRICAEAGWRGVAAAPFAVEADPAALAALPPRFQTADAVFWVSPSAVAVAAPHLDFSDGRKAQITVGQGSRQALQTYCPHPVLSPDTGSDSEAVLRMAVWDSLPRGANVLIVRGKGGRGFLADNLRRRGFAVGFAEVYFRRPQSINWQAVAEAEPDAAWVASAEAVRGLFTQAGPAFTQILQSLLYFTNHQRVADALYAAGAKRAAVVGRLAADTLKRYTEQSR</sequence>
<dbReference type="InterPro" id="IPR036108">
    <property type="entry name" value="4pyrrol_syn_uPrphyn_synt_sf"/>
</dbReference>
<dbReference type="CDD" id="cd06578">
    <property type="entry name" value="HemD"/>
    <property type="match status" value="1"/>
</dbReference>
<name>F2BD81_9NEIS</name>
<dbReference type="GO" id="GO:0004852">
    <property type="term" value="F:uroporphyrinogen-III synthase activity"/>
    <property type="evidence" value="ECO:0007669"/>
    <property type="project" value="UniProtKB-EC"/>
</dbReference>
<dbReference type="GO" id="GO:0033014">
    <property type="term" value="P:tetrapyrrole biosynthetic process"/>
    <property type="evidence" value="ECO:0007669"/>
    <property type="project" value="InterPro"/>
</dbReference>
<keyword evidence="3" id="KW-1185">Reference proteome</keyword>
<evidence type="ECO:0000313" key="2">
    <source>
        <dbReference type="EMBL" id="EGF10616.1"/>
    </source>
</evidence>
<accession>F2BD81</accession>
<dbReference type="Proteomes" id="UP000004105">
    <property type="component" value="Unassembled WGS sequence"/>
</dbReference>
<dbReference type="Pfam" id="PF02602">
    <property type="entry name" value="HEM4"/>
    <property type="match status" value="1"/>
</dbReference>
<dbReference type="AlphaFoldDB" id="F2BD81"/>
<gene>
    <name evidence="2" type="primary">hemD</name>
    <name evidence="2" type="ORF">HMPREF9123_1687</name>
</gene>
<evidence type="ECO:0000259" key="1">
    <source>
        <dbReference type="Pfam" id="PF02602"/>
    </source>
</evidence>
<proteinExistence type="predicted"/>
<dbReference type="SUPFAM" id="SSF69618">
    <property type="entry name" value="HemD-like"/>
    <property type="match status" value="1"/>
</dbReference>
<dbReference type="EMBL" id="AFAY01000034">
    <property type="protein sequence ID" value="EGF10616.1"/>
    <property type="molecule type" value="Genomic_DNA"/>
</dbReference>
<dbReference type="Gene3D" id="3.40.50.10090">
    <property type="match status" value="2"/>
</dbReference>
<dbReference type="HOGENOM" id="CLU_011276_9_4_4"/>
<reference evidence="2 3" key="1">
    <citation type="submission" date="2011-02" db="EMBL/GenBank/DDBJ databases">
        <authorList>
            <person name="Muzny D."/>
            <person name="Qin X."/>
            <person name="Deng J."/>
            <person name="Jiang H."/>
            <person name="Liu Y."/>
            <person name="Qu J."/>
            <person name="Song X.-Z."/>
            <person name="Zhang L."/>
            <person name="Thornton R."/>
            <person name="Coyle M."/>
            <person name="Francisco L."/>
            <person name="Jackson L."/>
            <person name="Javaid M."/>
            <person name="Korchina V."/>
            <person name="Kovar C."/>
            <person name="Mata R."/>
            <person name="Mathew T."/>
            <person name="Ngo R."/>
            <person name="Nguyen L."/>
            <person name="Nguyen N."/>
            <person name="Okwuonu G."/>
            <person name="Ongeri F."/>
            <person name="Pham C."/>
            <person name="Simmons D."/>
            <person name="Wilczek-Boney K."/>
            <person name="Hale W."/>
            <person name="Jakkamsetti A."/>
            <person name="Pham P."/>
            <person name="Ruth R."/>
            <person name="San Lucas F."/>
            <person name="Warren J."/>
            <person name="Zhang J."/>
            <person name="Zhao Z."/>
            <person name="Zhou C."/>
            <person name="Zhu D."/>
            <person name="Lee S."/>
            <person name="Bess C."/>
            <person name="Blankenburg K."/>
            <person name="Forbes L."/>
            <person name="Fu Q."/>
            <person name="Gubbala S."/>
            <person name="Hirani K."/>
            <person name="Jayaseelan J.C."/>
            <person name="Lara F."/>
            <person name="Munidasa M."/>
            <person name="Palculict T."/>
            <person name="Patil S."/>
            <person name="Pu L.-L."/>
            <person name="Saada N."/>
            <person name="Tang L."/>
            <person name="Weissenberger G."/>
            <person name="Zhu Y."/>
            <person name="Hemphill L."/>
            <person name="Shang Y."/>
            <person name="Youmans B."/>
            <person name="Ayvaz T."/>
            <person name="Ross M."/>
            <person name="Santibanez J."/>
            <person name="Aqrawi P."/>
            <person name="Gross S."/>
            <person name="Joshi V."/>
            <person name="Fowler G."/>
            <person name="Nazareth L."/>
            <person name="Reid J."/>
            <person name="Worley K."/>
            <person name="Petrosino J."/>
            <person name="Highlander S."/>
            <person name="Gibbs R."/>
        </authorList>
    </citation>
    <scope>NUCLEOTIDE SEQUENCE [LARGE SCALE GENOMIC DNA]</scope>
    <source>
        <strain evidence="2 3">ATCC BAA-1200</strain>
    </source>
</reference>
<feature type="domain" description="Tetrapyrrole biosynthesis uroporphyrinogen III synthase" evidence="1">
    <location>
        <begin position="37"/>
        <end position="240"/>
    </location>
</feature>